<evidence type="ECO:0000256" key="1">
    <source>
        <dbReference type="ARBA" id="ARBA00004370"/>
    </source>
</evidence>
<evidence type="ECO:0000313" key="4">
    <source>
        <dbReference type="Proteomes" id="UP001141259"/>
    </source>
</evidence>
<evidence type="ECO:0000259" key="2">
    <source>
        <dbReference type="Pfam" id="PF01370"/>
    </source>
</evidence>
<name>A0A9X2VSC0_9PSEU</name>
<dbReference type="RefSeq" id="WP_259627232.1">
    <property type="nucleotide sequence ID" value="NZ_JANYMP010000020.1"/>
</dbReference>
<comment type="subcellular location">
    <subcellularLocation>
        <location evidence="1">Membrane</location>
    </subcellularLocation>
</comment>
<gene>
    <name evidence="3" type="ORF">NZH93_33215</name>
</gene>
<reference evidence="3" key="1">
    <citation type="submission" date="2022-08" db="EMBL/GenBank/DDBJ databases">
        <authorList>
            <person name="Tistechok S."/>
            <person name="Samborskyy M."/>
            <person name="Roman I."/>
        </authorList>
    </citation>
    <scope>NUCLEOTIDE SEQUENCE</scope>
    <source>
        <strain evidence="3">DSM 103496</strain>
    </source>
</reference>
<dbReference type="Gene3D" id="3.40.50.720">
    <property type="entry name" value="NAD(P)-binding Rossmann-like Domain"/>
    <property type="match status" value="1"/>
</dbReference>
<evidence type="ECO:0000313" key="3">
    <source>
        <dbReference type="EMBL" id="MCS7481744.1"/>
    </source>
</evidence>
<organism evidence="3 4">
    <name type="scientific">Umezawaea endophytica</name>
    <dbReference type="NCBI Taxonomy" id="1654476"/>
    <lineage>
        <taxon>Bacteria</taxon>
        <taxon>Bacillati</taxon>
        <taxon>Actinomycetota</taxon>
        <taxon>Actinomycetes</taxon>
        <taxon>Pseudonocardiales</taxon>
        <taxon>Pseudonocardiaceae</taxon>
        <taxon>Umezawaea</taxon>
    </lineage>
</organism>
<protein>
    <submittedName>
        <fullName evidence="3">Epimerase</fullName>
    </submittedName>
</protein>
<dbReference type="PANTHER" id="PTHR14097:SF8">
    <property type="entry name" value="NAD(P)-BINDING DOMAIN-CONTAINING PROTEIN"/>
    <property type="match status" value="1"/>
</dbReference>
<feature type="domain" description="NAD-dependent epimerase/dehydratase" evidence="2">
    <location>
        <begin position="3"/>
        <end position="113"/>
    </location>
</feature>
<dbReference type="Proteomes" id="UP001141259">
    <property type="component" value="Unassembled WGS sequence"/>
</dbReference>
<dbReference type="InterPro" id="IPR001509">
    <property type="entry name" value="Epimerase_deHydtase"/>
</dbReference>
<dbReference type="InterPro" id="IPR036291">
    <property type="entry name" value="NAD(P)-bd_dom_sf"/>
</dbReference>
<dbReference type="Pfam" id="PF01370">
    <property type="entry name" value="Epimerase"/>
    <property type="match status" value="1"/>
</dbReference>
<proteinExistence type="predicted"/>
<dbReference type="PANTHER" id="PTHR14097">
    <property type="entry name" value="OXIDOREDUCTASE HTATIP2"/>
    <property type="match status" value="1"/>
</dbReference>
<comment type="caution">
    <text evidence="3">The sequence shown here is derived from an EMBL/GenBank/DDBJ whole genome shotgun (WGS) entry which is preliminary data.</text>
</comment>
<keyword evidence="4" id="KW-1185">Reference proteome</keyword>
<dbReference type="EMBL" id="JANYMP010000020">
    <property type="protein sequence ID" value="MCS7481744.1"/>
    <property type="molecule type" value="Genomic_DNA"/>
</dbReference>
<sequence>MKVIVFGASGMVGQGVLRECLVASDVESVLSIGRRPTGKSDPKLTEVIHTDFSDLSPLRDQLTNYDACFFCLGVSSVGMNEPDYTRITYDFTLAAARLLSELNPNSTFIYVSGAGTDTSEKGRQMWARVKGKTENDVMALSPRGYAFRPGYIQPLHGVVSPHRWANRLYKVFGPAYPLLNKLFPKVTTTTENLGLAMLDVARTHPAKKILYSVDFNAR</sequence>
<accession>A0A9X2VSC0</accession>
<dbReference type="SUPFAM" id="SSF51735">
    <property type="entry name" value="NAD(P)-binding Rossmann-fold domains"/>
    <property type="match status" value="1"/>
</dbReference>
<dbReference type="GO" id="GO:0016020">
    <property type="term" value="C:membrane"/>
    <property type="evidence" value="ECO:0007669"/>
    <property type="project" value="UniProtKB-SubCell"/>
</dbReference>
<dbReference type="AlphaFoldDB" id="A0A9X2VSC0"/>